<feature type="transmembrane region" description="Helical" evidence="9">
    <location>
        <begin position="610"/>
        <end position="634"/>
    </location>
</feature>
<feature type="transmembrane region" description="Helical" evidence="9">
    <location>
        <begin position="579"/>
        <end position="598"/>
    </location>
</feature>
<evidence type="ECO:0000256" key="6">
    <source>
        <dbReference type="ARBA" id="ARBA00035673"/>
    </source>
</evidence>
<dbReference type="Pfam" id="PF07947">
    <property type="entry name" value="YhhN"/>
    <property type="match status" value="1"/>
</dbReference>
<comment type="similarity">
    <text evidence="2">Belongs to the TMEM86 family.</text>
</comment>
<sequence>MKWLYGCIIVLAVGLLYFRPLLRHPKTEIVNVWTLTTPSTPTNLHRYRNCSLSTCLRSQRCMLDYSRISVYIQPITRVEDENGNVLTPVPSKEFYAIRTMLLPYSVSDHQQACLFFPGIDFLNLHRFPSIDAACAVANMLEERFYNVLMLTIIGHWNHTYRHILASPIIPLHLYRHRLDISLPPYYGDHPATNLPSSSTHKNLLVMLFNASSSFREDSLEAFARSEDVTILNECDDQPSVVCDVAGRVMQWEEALKASKFVLIHEGMPYFKLALQRALQATVIPVIFVPNYVLPFSDYIDWHLISLRPSSLARVVDVIKGLTAVKVESMRDQIRKVYAQFSTLEGIVNMTVRVLESRMLPIKARSYEHWNMMPERPISLPHLEPAAQLLMVLWSESLDAPYAQQYLHRLAPSQLISSVTVIWRDINNAPSYNGWDSTIPVEIITGVKHVYDLRSVVKQKKNVVVLIVPSGRCGLDAKTLRKAVNIWRTLPDRRFLIPCPGSSVLHATIIHKILLSSALKGDEPIAGFEQINELLDVHRSLHAITREQADASTSSQSLSKRDQPALRTVDRLHTPVLRKMQSVLAAVGVVYFLLVANFYNESNGFVKYYNTFYAVWKVIPIVFLTVFAAVHGGGLSKRDRLMCALGLFFGGIGDVLIGLSEGGIITGAVAFGIGHLFYKTQFLSHSTKIYWPLLIGALVWNAIIGNFCILPLVKQHPIEVLILTTYSLLLTYCVATTGSQYINRKRDHDEKGLLLRFIGFMLFFISDSVLIMAHRGYEVFWPEMVVLSTYYSAQYLILYGNIHTGLHAKAKLK</sequence>
<keyword evidence="4 9" id="KW-1133">Transmembrane helix</keyword>
<protein>
    <recommendedName>
        <fullName evidence="6">lysoplasmalogenase</fullName>
        <ecNumber evidence="6">3.3.2.2</ecNumber>
    </recommendedName>
</protein>
<feature type="domain" description="Exostosin GT47" evidence="10">
    <location>
        <begin position="173"/>
        <end position="307"/>
    </location>
</feature>
<feature type="transmembrane region" description="Helical" evidence="9">
    <location>
        <begin position="717"/>
        <end position="740"/>
    </location>
</feature>
<keyword evidence="3 9" id="KW-0812">Transmembrane</keyword>
<dbReference type="PANTHER" id="PTHR31885:SF6">
    <property type="entry name" value="GH04784P"/>
    <property type="match status" value="1"/>
</dbReference>
<dbReference type="GO" id="GO:0047408">
    <property type="term" value="F:alkenylglycerophosphocholine hydrolase activity"/>
    <property type="evidence" value="ECO:0007669"/>
    <property type="project" value="UniProtKB-EC"/>
</dbReference>
<comment type="catalytic activity">
    <reaction evidence="7">
        <text>a 1-O-(1Z-alkenyl)-sn-glycero-3-phosphoethanolamine + H2O = a 2,3-saturated aldehyde + sn-glycero-3-phosphoethanolamine</text>
        <dbReference type="Rhea" id="RHEA:16905"/>
        <dbReference type="ChEBI" id="CHEBI:15377"/>
        <dbReference type="ChEBI" id="CHEBI:73359"/>
        <dbReference type="ChEBI" id="CHEBI:77288"/>
        <dbReference type="ChEBI" id="CHEBI:143890"/>
        <dbReference type="EC" id="3.3.2.2"/>
    </reaction>
</comment>
<dbReference type="InterPro" id="IPR040911">
    <property type="entry name" value="Exostosin_GT47"/>
</dbReference>
<dbReference type="Proteomes" id="UP000025227">
    <property type="component" value="Unplaced"/>
</dbReference>
<dbReference type="WBParaSite" id="HCON_00039065-00002">
    <property type="protein sequence ID" value="HCON_00039065-00002"/>
    <property type="gene ID" value="HCON_00039065"/>
</dbReference>
<accession>A0A7I5E705</accession>
<evidence type="ECO:0000256" key="9">
    <source>
        <dbReference type="SAM" id="Phobius"/>
    </source>
</evidence>
<evidence type="ECO:0000256" key="1">
    <source>
        <dbReference type="ARBA" id="ARBA00004141"/>
    </source>
</evidence>
<evidence type="ECO:0000256" key="3">
    <source>
        <dbReference type="ARBA" id="ARBA00022692"/>
    </source>
</evidence>
<evidence type="ECO:0000313" key="11">
    <source>
        <dbReference type="Proteomes" id="UP000025227"/>
    </source>
</evidence>
<keyword evidence="11" id="KW-1185">Reference proteome</keyword>
<dbReference type="PANTHER" id="PTHR31885">
    <property type="entry name" value="GH04784P"/>
    <property type="match status" value="1"/>
</dbReference>
<evidence type="ECO:0000256" key="8">
    <source>
        <dbReference type="ARBA" id="ARBA00049560"/>
    </source>
</evidence>
<dbReference type="EC" id="3.3.2.2" evidence="6"/>
<dbReference type="Pfam" id="PF03016">
    <property type="entry name" value="Exostosin_GT47"/>
    <property type="match status" value="1"/>
</dbReference>
<keyword evidence="5 9" id="KW-0472">Membrane</keyword>
<feature type="transmembrane region" description="Helical" evidence="9">
    <location>
        <begin position="689"/>
        <end position="711"/>
    </location>
</feature>
<dbReference type="GO" id="GO:0016020">
    <property type="term" value="C:membrane"/>
    <property type="evidence" value="ECO:0007669"/>
    <property type="project" value="UniProtKB-SubCell"/>
</dbReference>
<reference evidence="12" key="1">
    <citation type="submission" date="2020-12" db="UniProtKB">
        <authorList>
            <consortium name="WormBaseParasite"/>
        </authorList>
    </citation>
    <scope>IDENTIFICATION</scope>
    <source>
        <strain evidence="12">MHco3</strain>
    </source>
</reference>
<evidence type="ECO:0000256" key="7">
    <source>
        <dbReference type="ARBA" id="ARBA00049458"/>
    </source>
</evidence>
<evidence type="ECO:0000313" key="12">
    <source>
        <dbReference type="WBParaSite" id="HCON_00039065-00002"/>
    </source>
</evidence>
<feature type="transmembrane region" description="Helical" evidence="9">
    <location>
        <begin position="778"/>
        <end position="798"/>
    </location>
</feature>
<organism evidence="11 12">
    <name type="scientific">Haemonchus contortus</name>
    <name type="common">Barber pole worm</name>
    <dbReference type="NCBI Taxonomy" id="6289"/>
    <lineage>
        <taxon>Eukaryota</taxon>
        <taxon>Metazoa</taxon>
        <taxon>Ecdysozoa</taxon>
        <taxon>Nematoda</taxon>
        <taxon>Chromadorea</taxon>
        <taxon>Rhabditida</taxon>
        <taxon>Rhabditina</taxon>
        <taxon>Rhabditomorpha</taxon>
        <taxon>Strongyloidea</taxon>
        <taxon>Trichostrongylidae</taxon>
        <taxon>Haemonchus</taxon>
    </lineage>
</organism>
<evidence type="ECO:0000256" key="2">
    <source>
        <dbReference type="ARBA" id="ARBA00007375"/>
    </source>
</evidence>
<evidence type="ECO:0000256" key="4">
    <source>
        <dbReference type="ARBA" id="ARBA00022989"/>
    </source>
</evidence>
<name>A0A7I5E705_HAECO</name>
<dbReference type="OrthoDB" id="2133758at2759"/>
<evidence type="ECO:0000259" key="10">
    <source>
        <dbReference type="Pfam" id="PF03016"/>
    </source>
</evidence>
<feature type="transmembrane region" description="Helical" evidence="9">
    <location>
        <begin position="752"/>
        <end position="772"/>
    </location>
</feature>
<dbReference type="InterPro" id="IPR012506">
    <property type="entry name" value="TMEM86B-like"/>
</dbReference>
<evidence type="ECO:0000256" key="5">
    <source>
        <dbReference type="ARBA" id="ARBA00023136"/>
    </source>
</evidence>
<comment type="subcellular location">
    <subcellularLocation>
        <location evidence="1">Membrane</location>
        <topology evidence="1">Multi-pass membrane protein</topology>
    </subcellularLocation>
</comment>
<proteinExistence type="inferred from homology"/>
<comment type="catalytic activity">
    <reaction evidence="8">
        <text>a 1-O-(1Z-alkenyl)-sn-glycero-3-phosphocholine + H2O = a 2,3-saturated aldehyde + sn-glycerol 3-phosphocholine</text>
        <dbReference type="Rhea" id="RHEA:22544"/>
        <dbReference type="ChEBI" id="CHEBI:15377"/>
        <dbReference type="ChEBI" id="CHEBI:16870"/>
        <dbReference type="ChEBI" id="CHEBI:73359"/>
        <dbReference type="ChEBI" id="CHEBI:77287"/>
        <dbReference type="EC" id="3.3.2.2"/>
    </reaction>
</comment>
<feature type="transmembrane region" description="Helical" evidence="9">
    <location>
        <begin position="654"/>
        <end position="677"/>
    </location>
</feature>
<dbReference type="AlphaFoldDB" id="A0A7I5E705"/>